<accession>A0ABN8S387</accession>
<dbReference type="Proteomes" id="UP001159405">
    <property type="component" value="Unassembled WGS sequence"/>
</dbReference>
<protein>
    <submittedName>
        <fullName evidence="1">Uncharacterized protein</fullName>
    </submittedName>
</protein>
<dbReference type="EMBL" id="CALNXK010000456">
    <property type="protein sequence ID" value="CAH3186028.1"/>
    <property type="molecule type" value="Genomic_DNA"/>
</dbReference>
<sequence>MVEKNSAIEFNPLDSSDKRCVNWYMKDGTRAGIGLKAKQKEKEPVSL</sequence>
<keyword evidence="2" id="KW-1185">Reference proteome</keyword>
<proteinExistence type="predicted"/>
<gene>
    <name evidence="1" type="ORF">PLOB_00033861</name>
</gene>
<evidence type="ECO:0000313" key="2">
    <source>
        <dbReference type="Proteomes" id="UP001159405"/>
    </source>
</evidence>
<reference evidence="1 2" key="1">
    <citation type="submission" date="2022-05" db="EMBL/GenBank/DDBJ databases">
        <authorList>
            <consortium name="Genoscope - CEA"/>
            <person name="William W."/>
        </authorList>
    </citation>
    <scope>NUCLEOTIDE SEQUENCE [LARGE SCALE GENOMIC DNA]</scope>
</reference>
<organism evidence="1 2">
    <name type="scientific">Porites lobata</name>
    <dbReference type="NCBI Taxonomy" id="104759"/>
    <lineage>
        <taxon>Eukaryota</taxon>
        <taxon>Metazoa</taxon>
        <taxon>Cnidaria</taxon>
        <taxon>Anthozoa</taxon>
        <taxon>Hexacorallia</taxon>
        <taxon>Scleractinia</taxon>
        <taxon>Fungiina</taxon>
        <taxon>Poritidae</taxon>
        <taxon>Porites</taxon>
    </lineage>
</organism>
<name>A0ABN8S387_9CNID</name>
<comment type="caution">
    <text evidence="1">The sequence shown here is derived from an EMBL/GenBank/DDBJ whole genome shotgun (WGS) entry which is preliminary data.</text>
</comment>
<evidence type="ECO:0000313" key="1">
    <source>
        <dbReference type="EMBL" id="CAH3186028.1"/>
    </source>
</evidence>